<dbReference type="AlphaFoldDB" id="A0A2P5BAW4"/>
<gene>
    <name evidence="2" type="ORF">PanWU01x14_255730</name>
</gene>
<comment type="caution">
    <text evidence="2">The sequence shown here is derived from an EMBL/GenBank/DDBJ whole genome shotgun (WGS) entry which is preliminary data.</text>
</comment>
<evidence type="ECO:0000256" key="1">
    <source>
        <dbReference type="SAM" id="MobiDB-lite"/>
    </source>
</evidence>
<dbReference type="EMBL" id="JXTB01000322">
    <property type="protein sequence ID" value="PON45901.1"/>
    <property type="molecule type" value="Genomic_DNA"/>
</dbReference>
<protein>
    <submittedName>
        <fullName evidence="2">Uncharacterized protein</fullName>
    </submittedName>
</protein>
<evidence type="ECO:0000313" key="3">
    <source>
        <dbReference type="Proteomes" id="UP000237105"/>
    </source>
</evidence>
<dbReference type="Proteomes" id="UP000237105">
    <property type="component" value="Unassembled WGS sequence"/>
</dbReference>
<feature type="compositionally biased region" description="Polar residues" evidence="1">
    <location>
        <begin position="90"/>
        <end position="100"/>
    </location>
</feature>
<reference evidence="3" key="1">
    <citation type="submission" date="2016-06" db="EMBL/GenBank/DDBJ databases">
        <title>Parallel loss of symbiosis genes in relatives of nitrogen-fixing non-legume Parasponia.</title>
        <authorList>
            <person name="Van Velzen R."/>
            <person name="Holmer R."/>
            <person name="Bu F."/>
            <person name="Rutten L."/>
            <person name="Van Zeijl A."/>
            <person name="Liu W."/>
            <person name="Santuari L."/>
            <person name="Cao Q."/>
            <person name="Sharma T."/>
            <person name="Shen D."/>
            <person name="Roswanjaya Y."/>
            <person name="Wardhani T."/>
            <person name="Kalhor M.S."/>
            <person name="Jansen J."/>
            <person name="Van den Hoogen J."/>
            <person name="Gungor B."/>
            <person name="Hartog M."/>
            <person name="Hontelez J."/>
            <person name="Verver J."/>
            <person name="Yang W.-C."/>
            <person name="Schijlen E."/>
            <person name="Repin R."/>
            <person name="Schilthuizen M."/>
            <person name="Schranz E."/>
            <person name="Heidstra R."/>
            <person name="Miyata K."/>
            <person name="Fedorova E."/>
            <person name="Kohlen W."/>
            <person name="Bisseling T."/>
            <person name="Smit S."/>
            <person name="Geurts R."/>
        </authorList>
    </citation>
    <scope>NUCLEOTIDE SEQUENCE [LARGE SCALE GENOMIC DNA]</scope>
    <source>
        <strain evidence="3">cv. WU1-14</strain>
    </source>
</reference>
<evidence type="ECO:0000313" key="2">
    <source>
        <dbReference type="EMBL" id="PON45901.1"/>
    </source>
</evidence>
<feature type="region of interest" description="Disordered" evidence="1">
    <location>
        <begin position="46"/>
        <end position="108"/>
    </location>
</feature>
<sequence>MKKISPSQPIIRRHTRLLSCSIESPYSSEGCHPIVQSSRGCFEAVSEGEEDTGACTEGNKGTHQPPVQSSANTIVGEQRSENGEGEDGGSWQQNVETCSATEDRIGNV</sequence>
<accession>A0A2P5BAW4</accession>
<proteinExistence type="predicted"/>
<name>A0A2P5BAW4_PARAD</name>
<feature type="compositionally biased region" description="Polar residues" evidence="1">
    <location>
        <begin position="59"/>
        <end position="75"/>
    </location>
</feature>
<organism evidence="2 3">
    <name type="scientific">Parasponia andersonii</name>
    <name type="common">Sponia andersonii</name>
    <dbReference type="NCBI Taxonomy" id="3476"/>
    <lineage>
        <taxon>Eukaryota</taxon>
        <taxon>Viridiplantae</taxon>
        <taxon>Streptophyta</taxon>
        <taxon>Embryophyta</taxon>
        <taxon>Tracheophyta</taxon>
        <taxon>Spermatophyta</taxon>
        <taxon>Magnoliopsida</taxon>
        <taxon>eudicotyledons</taxon>
        <taxon>Gunneridae</taxon>
        <taxon>Pentapetalae</taxon>
        <taxon>rosids</taxon>
        <taxon>fabids</taxon>
        <taxon>Rosales</taxon>
        <taxon>Cannabaceae</taxon>
        <taxon>Parasponia</taxon>
    </lineage>
</organism>
<keyword evidence="3" id="KW-1185">Reference proteome</keyword>